<proteinExistence type="predicted"/>
<name>A0A9E7G4B5_9LILI</name>
<dbReference type="AlphaFoldDB" id="A0A9E7G4B5"/>
<organism evidence="2 3">
    <name type="scientific">Musa troglodytarum</name>
    <name type="common">fe'i banana</name>
    <dbReference type="NCBI Taxonomy" id="320322"/>
    <lineage>
        <taxon>Eukaryota</taxon>
        <taxon>Viridiplantae</taxon>
        <taxon>Streptophyta</taxon>
        <taxon>Embryophyta</taxon>
        <taxon>Tracheophyta</taxon>
        <taxon>Spermatophyta</taxon>
        <taxon>Magnoliopsida</taxon>
        <taxon>Liliopsida</taxon>
        <taxon>Zingiberales</taxon>
        <taxon>Musaceae</taxon>
        <taxon>Musa</taxon>
    </lineage>
</organism>
<dbReference type="EMBL" id="CP097507">
    <property type="protein sequence ID" value="URE07976.1"/>
    <property type="molecule type" value="Genomic_DNA"/>
</dbReference>
<dbReference type="OrthoDB" id="10635148at2759"/>
<evidence type="ECO:0000313" key="2">
    <source>
        <dbReference type="EMBL" id="URE07976.1"/>
    </source>
</evidence>
<keyword evidence="3" id="KW-1185">Reference proteome</keyword>
<protein>
    <submittedName>
        <fullName evidence="2">Uncharacterized protein</fullName>
    </submittedName>
</protein>
<gene>
    <name evidence="2" type="ORF">MUK42_21412</name>
</gene>
<dbReference type="Proteomes" id="UP001055439">
    <property type="component" value="Chromosome 5"/>
</dbReference>
<sequence length="297" mass="32688">MSPLIGETPIFTAAAVDPARGALRLVVVAIAPAGGAIAEIFDQVIEKKFSDSDITIFMLCGGKLSEGIIIGSLLSMLSAVVVSLPQYPDIGQVNSLHGQVTIGTLRQQEVGNLGNVGGKDLSRTLYLITRTTLFIRGRRVGNKWEKDGALWSGPSIPSHGSNEREEPHGAKSAIYLRCRLSSCSCRRRLMHSSHQFETLTRISSPSSPVCRRRRRDRGDGSRGGRRGRRLPSLKNVSVVVSRSQSTSFSLYAAAKNPRSFCLKRLDHDTYRTQQDLQGFLERRIPFHRYNYPAAPPS</sequence>
<feature type="region of interest" description="Disordered" evidence="1">
    <location>
        <begin position="197"/>
        <end position="232"/>
    </location>
</feature>
<accession>A0A9E7G4B5</accession>
<evidence type="ECO:0000256" key="1">
    <source>
        <dbReference type="SAM" id="MobiDB-lite"/>
    </source>
</evidence>
<reference evidence="2" key="1">
    <citation type="submission" date="2022-05" db="EMBL/GenBank/DDBJ databases">
        <title>The Musa troglodytarum L. genome provides insights into the mechanism of non-climacteric behaviour and enrichment of carotenoids.</title>
        <authorList>
            <person name="Wang J."/>
        </authorList>
    </citation>
    <scope>NUCLEOTIDE SEQUENCE</scope>
    <source>
        <tissue evidence="2">Leaf</tissue>
    </source>
</reference>
<evidence type="ECO:0000313" key="3">
    <source>
        <dbReference type="Proteomes" id="UP001055439"/>
    </source>
</evidence>
<feature type="compositionally biased region" description="Polar residues" evidence="1">
    <location>
        <begin position="197"/>
        <end position="207"/>
    </location>
</feature>